<accession>A0ACB0KIX3</accession>
<protein>
    <submittedName>
        <fullName evidence="1">Uncharacterized protein</fullName>
    </submittedName>
</protein>
<keyword evidence="2" id="KW-1185">Reference proteome</keyword>
<name>A0ACB0KIX3_TRIPR</name>
<proteinExistence type="predicted"/>
<evidence type="ECO:0000313" key="2">
    <source>
        <dbReference type="Proteomes" id="UP001177021"/>
    </source>
</evidence>
<evidence type="ECO:0000313" key="1">
    <source>
        <dbReference type="EMBL" id="CAJ2656427.1"/>
    </source>
</evidence>
<dbReference type="Proteomes" id="UP001177021">
    <property type="component" value="Unassembled WGS sequence"/>
</dbReference>
<dbReference type="EMBL" id="CASHSV030000206">
    <property type="protein sequence ID" value="CAJ2656427.1"/>
    <property type="molecule type" value="Genomic_DNA"/>
</dbReference>
<organism evidence="1 2">
    <name type="scientific">Trifolium pratense</name>
    <name type="common">Red clover</name>
    <dbReference type="NCBI Taxonomy" id="57577"/>
    <lineage>
        <taxon>Eukaryota</taxon>
        <taxon>Viridiplantae</taxon>
        <taxon>Streptophyta</taxon>
        <taxon>Embryophyta</taxon>
        <taxon>Tracheophyta</taxon>
        <taxon>Spermatophyta</taxon>
        <taxon>Magnoliopsida</taxon>
        <taxon>eudicotyledons</taxon>
        <taxon>Gunneridae</taxon>
        <taxon>Pentapetalae</taxon>
        <taxon>rosids</taxon>
        <taxon>fabids</taxon>
        <taxon>Fabales</taxon>
        <taxon>Fabaceae</taxon>
        <taxon>Papilionoideae</taxon>
        <taxon>50 kb inversion clade</taxon>
        <taxon>NPAAA clade</taxon>
        <taxon>Hologalegina</taxon>
        <taxon>IRL clade</taxon>
        <taxon>Trifolieae</taxon>
        <taxon>Trifolium</taxon>
    </lineage>
</organism>
<gene>
    <name evidence="1" type="ORF">MILVUS5_LOCUS23179</name>
</gene>
<reference evidence="1" key="1">
    <citation type="submission" date="2023-10" db="EMBL/GenBank/DDBJ databases">
        <authorList>
            <person name="Rodriguez Cubillos JULIANA M."/>
            <person name="De Vega J."/>
        </authorList>
    </citation>
    <scope>NUCLEOTIDE SEQUENCE</scope>
</reference>
<sequence>MEELKKILVILIKKKGTYEWLWICSQPLVFGHSSQQTRDSNSCKEYLRLRPNMKVTSFVLFLLIISSAQTTSNEVEGRSLIQSNEQGKKSLMMENLNGNGTIEVSTSLNNKNATLASKYVHTHAMLKASSAGGRKGGGGFGGGGGKGGGGAGVVGGGVAGGVIGGGIVGGCPPLIHLLLLPTIQLLPTIRLWIPLWIWTQIQQLL</sequence>
<comment type="caution">
    <text evidence="1">The sequence shown here is derived from an EMBL/GenBank/DDBJ whole genome shotgun (WGS) entry which is preliminary data.</text>
</comment>